<dbReference type="InterPro" id="IPR005645">
    <property type="entry name" value="FSH-like_dom"/>
</dbReference>
<protein>
    <submittedName>
        <fullName evidence="2">Alpha/beta hydrolase</fullName>
    </submittedName>
</protein>
<dbReference type="OrthoDB" id="9800435at2"/>
<evidence type="ECO:0000313" key="2">
    <source>
        <dbReference type="EMBL" id="RIY42343.1"/>
    </source>
</evidence>
<dbReference type="AlphaFoldDB" id="A0A3A1YVQ7"/>
<dbReference type="InterPro" id="IPR029058">
    <property type="entry name" value="AB_hydrolase_fold"/>
</dbReference>
<dbReference type="RefSeq" id="WP_119515409.1">
    <property type="nucleotide sequence ID" value="NZ_NQYH01000001.1"/>
</dbReference>
<comment type="caution">
    <text evidence="2">The sequence shown here is derived from an EMBL/GenBank/DDBJ whole genome shotgun (WGS) entry which is preliminary data.</text>
</comment>
<name>A0A3A1YVQ7_9BURK</name>
<dbReference type="EMBL" id="NQYH01000001">
    <property type="protein sequence ID" value="RIY42343.1"/>
    <property type="molecule type" value="Genomic_DNA"/>
</dbReference>
<evidence type="ECO:0000259" key="1">
    <source>
        <dbReference type="Pfam" id="PF03959"/>
    </source>
</evidence>
<reference evidence="2 3" key="1">
    <citation type="submission" date="2017-08" db="EMBL/GenBank/DDBJ databases">
        <title>Pusillimonas indicus sp. nov., a member of the family Alcaligenaceae isolated from surface seawater.</title>
        <authorList>
            <person name="Li J."/>
        </authorList>
    </citation>
    <scope>NUCLEOTIDE SEQUENCE [LARGE SCALE GENOMIC DNA]</scope>
    <source>
        <strain evidence="2 3">L52-1-41</strain>
    </source>
</reference>
<dbReference type="PANTHER" id="PTHR42103:SF2">
    <property type="entry name" value="AB HYDROLASE-1 DOMAIN-CONTAINING PROTEIN"/>
    <property type="match status" value="1"/>
</dbReference>
<keyword evidence="2" id="KW-0378">Hydrolase</keyword>
<evidence type="ECO:0000313" key="3">
    <source>
        <dbReference type="Proteomes" id="UP000266206"/>
    </source>
</evidence>
<dbReference type="GO" id="GO:0016787">
    <property type="term" value="F:hydrolase activity"/>
    <property type="evidence" value="ECO:0007669"/>
    <property type="project" value="UniProtKB-KW"/>
</dbReference>
<dbReference type="SUPFAM" id="SSF53474">
    <property type="entry name" value="alpha/beta-Hydrolases"/>
    <property type="match status" value="1"/>
</dbReference>
<sequence length="220" mass="23910">MAEHKEIKAFDGQAGPIECVIEWPEAPAEGWALVLHPHPLHGGTRDNKVVTTIGRACLQRNLVTLRPNFRGVGDSAGEFDSGKGETTDMQMLVEQFVQAYPDLAAKPWMLAGFSFGTAVAAQLQANLEDAVERGSAVCATPNALILVGAAVGRFQFRDISLPENTLMVHGEVDEVVPFSEAMDFARRHQQPVTVIPDASHFFHGKLVSLKSLVQQRLATL</sequence>
<dbReference type="Proteomes" id="UP000266206">
    <property type="component" value="Unassembled WGS sequence"/>
</dbReference>
<gene>
    <name evidence="2" type="ORF">CJP73_02635</name>
</gene>
<accession>A0A3A1YVQ7</accession>
<dbReference type="Gene3D" id="3.40.50.1820">
    <property type="entry name" value="alpha/beta hydrolase"/>
    <property type="match status" value="1"/>
</dbReference>
<organism evidence="2 3">
    <name type="scientific">Neopusillimonas maritima</name>
    <dbReference type="NCBI Taxonomy" id="2026239"/>
    <lineage>
        <taxon>Bacteria</taxon>
        <taxon>Pseudomonadati</taxon>
        <taxon>Pseudomonadota</taxon>
        <taxon>Betaproteobacteria</taxon>
        <taxon>Burkholderiales</taxon>
        <taxon>Alcaligenaceae</taxon>
        <taxon>Neopusillimonas</taxon>
    </lineage>
</organism>
<dbReference type="PANTHER" id="PTHR42103">
    <property type="entry name" value="ALPHA/BETA-HYDROLASES SUPERFAMILY PROTEIN"/>
    <property type="match status" value="1"/>
</dbReference>
<feature type="domain" description="Serine hydrolase" evidence="1">
    <location>
        <begin position="110"/>
        <end position="201"/>
    </location>
</feature>
<proteinExistence type="predicted"/>
<dbReference type="Pfam" id="PF03959">
    <property type="entry name" value="FSH1"/>
    <property type="match status" value="1"/>
</dbReference>